<dbReference type="InterPro" id="IPR006680">
    <property type="entry name" value="Amidohydro-rel"/>
</dbReference>
<keyword evidence="3" id="KW-1185">Reference proteome</keyword>
<dbReference type="KEGG" id="nay:HYG81_05230"/>
<sequence length="348" mass="38217">MIDPRASDCNPDRSCDATSRRRILAVAGTAGLGSGFGSIATGTNADIGGPRDGEETIRNLQADGQGDAVGDLPLFDAHTHLIPRETLGREPLSADGLVSWMDEQGVDRAVVQALDSPESYPVQAPSWWILEQVESFPDRLIPFCSVDPRTLVYGAEAVENLLEGYVDRGARGFGELKPGLPIDDRRLETIYELCAEYELPILCHLDDKALLDDVGLPGLENVLGSYPAVDFIAHAHFWWAHISADVTAADRSRYPEGPVEPGGRVPELLAVYDNLYGDLSAGSGWNALTRDPEFAQGFLETHHEQLVWGSDYIYPSQEIPQVTMFDRFDLETEAWANIRARNLEGVLR</sequence>
<organism evidence="2 3">
    <name type="scientific">Natrinema zhouii</name>
    <dbReference type="NCBI Taxonomy" id="1710539"/>
    <lineage>
        <taxon>Archaea</taxon>
        <taxon>Methanobacteriati</taxon>
        <taxon>Methanobacteriota</taxon>
        <taxon>Stenosarchaea group</taxon>
        <taxon>Halobacteria</taxon>
        <taxon>Halobacteriales</taxon>
        <taxon>Natrialbaceae</taxon>
        <taxon>Natrinema</taxon>
    </lineage>
</organism>
<dbReference type="GeneID" id="56142585"/>
<dbReference type="RefSeq" id="WP_180842181.1">
    <property type="nucleotide sequence ID" value="NZ_CP059154.1"/>
</dbReference>
<dbReference type="InterPro" id="IPR032466">
    <property type="entry name" value="Metal_Hydrolase"/>
</dbReference>
<dbReference type="OrthoDB" id="34429at2157"/>
<dbReference type="GO" id="GO:0016787">
    <property type="term" value="F:hydrolase activity"/>
    <property type="evidence" value="ECO:0007669"/>
    <property type="project" value="InterPro"/>
</dbReference>
<dbReference type="Gene3D" id="3.20.20.140">
    <property type="entry name" value="Metal-dependent hydrolases"/>
    <property type="match status" value="1"/>
</dbReference>
<dbReference type="SUPFAM" id="SSF51556">
    <property type="entry name" value="Metallo-dependent hydrolases"/>
    <property type="match status" value="1"/>
</dbReference>
<dbReference type="AlphaFoldDB" id="A0A7D6CSQ9"/>
<protein>
    <submittedName>
        <fullName evidence="2">Amidohydrolase family protein</fullName>
    </submittedName>
</protein>
<dbReference type="Pfam" id="PF04909">
    <property type="entry name" value="Amidohydro_2"/>
    <property type="match status" value="1"/>
</dbReference>
<name>A0A7D6CSQ9_9EURY</name>
<evidence type="ECO:0000313" key="3">
    <source>
        <dbReference type="Proteomes" id="UP000510869"/>
    </source>
</evidence>
<evidence type="ECO:0000313" key="2">
    <source>
        <dbReference type="EMBL" id="QLK27013.1"/>
    </source>
</evidence>
<feature type="domain" description="Amidohydrolase-related" evidence="1">
    <location>
        <begin position="76"/>
        <end position="330"/>
    </location>
</feature>
<evidence type="ECO:0000259" key="1">
    <source>
        <dbReference type="Pfam" id="PF04909"/>
    </source>
</evidence>
<accession>A0A7D6CSQ9</accession>
<proteinExistence type="predicted"/>
<gene>
    <name evidence="2" type="ORF">HYG81_05230</name>
</gene>
<dbReference type="EMBL" id="CP059154">
    <property type="protein sequence ID" value="QLK27013.1"/>
    <property type="molecule type" value="Genomic_DNA"/>
</dbReference>
<reference evidence="2 3" key="1">
    <citation type="submission" date="2020-07" db="EMBL/GenBank/DDBJ databases">
        <title>Natrinema (YPL30) sp. nov. and Haloterrigena xxxxxx (YPL8) sp. nov., isolated from a salt mine.</title>
        <authorList>
            <person name="Cui H."/>
        </authorList>
    </citation>
    <scope>NUCLEOTIDE SEQUENCE [LARGE SCALE GENOMIC DNA]</scope>
    <source>
        <strain evidence="2 3">YPL13</strain>
    </source>
</reference>
<dbReference type="Proteomes" id="UP000510869">
    <property type="component" value="Chromosome"/>
</dbReference>